<proteinExistence type="predicted"/>
<evidence type="ECO:0000313" key="2">
    <source>
        <dbReference type="EMBL" id="RNA40328.1"/>
    </source>
</evidence>
<protein>
    <submittedName>
        <fullName evidence="2">Uncharacterized protein</fullName>
    </submittedName>
</protein>
<sequence length="125" mass="14874">MIIYKAKHMIVQHFSFLCKCGGHFKLTLGEVNTTIHHFYFFICFLLKRKATSRAPSDIRLNKHIKKNKIQKQPNKKRRPDSSVGRHDMTDLDRPDHWRCVFIRTAPFNNIFEAVFAFFDYSDMSH</sequence>
<evidence type="ECO:0000256" key="1">
    <source>
        <dbReference type="SAM" id="MobiDB-lite"/>
    </source>
</evidence>
<evidence type="ECO:0000313" key="3">
    <source>
        <dbReference type="Proteomes" id="UP000276133"/>
    </source>
</evidence>
<gene>
    <name evidence="2" type="ORF">BpHYR1_009348</name>
</gene>
<feature type="compositionally biased region" description="Basic residues" evidence="1">
    <location>
        <begin position="61"/>
        <end position="78"/>
    </location>
</feature>
<keyword evidence="3" id="KW-1185">Reference proteome</keyword>
<comment type="caution">
    <text evidence="2">The sequence shown here is derived from an EMBL/GenBank/DDBJ whole genome shotgun (WGS) entry which is preliminary data.</text>
</comment>
<feature type="region of interest" description="Disordered" evidence="1">
    <location>
        <begin position="60"/>
        <end position="89"/>
    </location>
</feature>
<dbReference type="EMBL" id="REGN01000652">
    <property type="protein sequence ID" value="RNA40328.1"/>
    <property type="molecule type" value="Genomic_DNA"/>
</dbReference>
<feature type="compositionally biased region" description="Basic and acidic residues" evidence="1">
    <location>
        <begin position="79"/>
        <end position="89"/>
    </location>
</feature>
<organism evidence="2 3">
    <name type="scientific">Brachionus plicatilis</name>
    <name type="common">Marine rotifer</name>
    <name type="synonym">Brachionus muelleri</name>
    <dbReference type="NCBI Taxonomy" id="10195"/>
    <lineage>
        <taxon>Eukaryota</taxon>
        <taxon>Metazoa</taxon>
        <taxon>Spiralia</taxon>
        <taxon>Gnathifera</taxon>
        <taxon>Rotifera</taxon>
        <taxon>Eurotatoria</taxon>
        <taxon>Monogononta</taxon>
        <taxon>Pseudotrocha</taxon>
        <taxon>Ploima</taxon>
        <taxon>Brachionidae</taxon>
        <taxon>Brachionus</taxon>
    </lineage>
</organism>
<dbReference type="AlphaFoldDB" id="A0A3M7SXK7"/>
<accession>A0A3M7SXK7</accession>
<name>A0A3M7SXK7_BRAPC</name>
<reference evidence="2 3" key="1">
    <citation type="journal article" date="2018" name="Sci. Rep.">
        <title>Genomic signatures of local adaptation to the degree of environmental predictability in rotifers.</title>
        <authorList>
            <person name="Franch-Gras L."/>
            <person name="Hahn C."/>
            <person name="Garcia-Roger E.M."/>
            <person name="Carmona M.J."/>
            <person name="Serra M."/>
            <person name="Gomez A."/>
        </authorList>
    </citation>
    <scope>NUCLEOTIDE SEQUENCE [LARGE SCALE GENOMIC DNA]</scope>
    <source>
        <strain evidence="2">HYR1</strain>
    </source>
</reference>
<dbReference type="Proteomes" id="UP000276133">
    <property type="component" value="Unassembled WGS sequence"/>
</dbReference>